<dbReference type="PANTHER" id="PTHR32089:SF112">
    <property type="entry name" value="LYSOZYME-LIKE PROTEIN-RELATED"/>
    <property type="match status" value="1"/>
</dbReference>
<keyword evidence="4 6" id="KW-0807">Transducer</keyword>
<keyword evidence="9" id="KW-1133">Transmembrane helix</keyword>
<comment type="similarity">
    <text evidence="5">Belongs to the methyl-accepting chemotaxis (MCP) protein family.</text>
</comment>
<dbReference type="SUPFAM" id="SSF58104">
    <property type="entry name" value="Methyl-accepting chemotaxis protein (MCP) signaling domain"/>
    <property type="match status" value="1"/>
</dbReference>
<reference evidence="13" key="1">
    <citation type="submission" date="2015-10" db="EMBL/GenBank/DDBJ databases">
        <title>Genome of Paenibacillus bovis sp. nov.</title>
        <authorList>
            <person name="Wu Z."/>
            <person name="Gao C."/>
            <person name="Liu Z."/>
            <person name="Zheng H."/>
        </authorList>
    </citation>
    <scope>NUCLEOTIDE SEQUENCE [LARGE SCALE GENOMIC DNA]</scope>
    <source>
        <strain evidence="13">BD3526</strain>
    </source>
</reference>
<dbReference type="PROSITE" id="PS50885">
    <property type="entry name" value="HAMP"/>
    <property type="match status" value="1"/>
</dbReference>
<dbReference type="AlphaFoldDB" id="A0A172ZIV1"/>
<evidence type="ECO:0000259" key="11">
    <source>
        <dbReference type="PROSITE" id="PS50885"/>
    </source>
</evidence>
<name>A0A172ZIV1_9BACL</name>
<dbReference type="CDD" id="cd11386">
    <property type="entry name" value="MCP_signal"/>
    <property type="match status" value="1"/>
</dbReference>
<feature type="domain" description="HAMP" evidence="11">
    <location>
        <begin position="208"/>
        <end position="261"/>
    </location>
</feature>
<feature type="region of interest" description="Disordered" evidence="8">
    <location>
        <begin position="274"/>
        <end position="303"/>
    </location>
</feature>
<dbReference type="Pfam" id="PF00672">
    <property type="entry name" value="HAMP"/>
    <property type="match status" value="1"/>
</dbReference>
<dbReference type="GO" id="GO:0005886">
    <property type="term" value="C:plasma membrane"/>
    <property type="evidence" value="ECO:0007669"/>
    <property type="project" value="UniProtKB-SubCell"/>
</dbReference>
<dbReference type="InterPro" id="IPR004090">
    <property type="entry name" value="Chemotax_Me-accpt_rcpt"/>
</dbReference>
<accession>A0A172ZIV1</accession>
<dbReference type="Gene3D" id="6.10.340.10">
    <property type="match status" value="1"/>
</dbReference>
<proteinExistence type="inferred from homology"/>
<evidence type="ECO:0000256" key="1">
    <source>
        <dbReference type="ARBA" id="ARBA00004236"/>
    </source>
</evidence>
<feature type="domain" description="Methyl-accepting transducer" evidence="10">
    <location>
        <begin position="280"/>
        <end position="516"/>
    </location>
</feature>
<keyword evidence="9" id="KW-0812">Transmembrane</keyword>
<evidence type="ECO:0000256" key="4">
    <source>
        <dbReference type="ARBA" id="ARBA00023224"/>
    </source>
</evidence>
<dbReference type="Gene3D" id="1.10.287.950">
    <property type="entry name" value="Methyl-accepting chemotaxis protein"/>
    <property type="match status" value="1"/>
</dbReference>
<keyword evidence="3 9" id="KW-0472">Membrane</keyword>
<evidence type="ECO:0000256" key="3">
    <source>
        <dbReference type="ARBA" id="ARBA00023136"/>
    </source>
</evidence>
<organism evidence="12 13">
    <name type="scientific">Paenibacillus bovis</name>
    <dbReference type="NCBI Taxonomy" id="1616788"/>
    <lineage>
        <taxon>Bacteria</taxon>
        <taxon>Bacillati</taxon>
        <taxon>Bacillota</taxon>
        <taxon>Bacilli</taxon>
        <taxon>Bacillales</taxon>
        <taxon>Paenibacillaceae</taxon>
        <taxon>Paenibacillus</taxon>
    </lineage>
</organism>
<dbReference type="RefSeq" id="WP_060535435.1">
    <property type="nucleotide sequence ID" value="NZ_CP013023.1"/>
</dbReference>
<dbReference type="KEGG" id="pbv:AR543_15815"/>
<evidence type="ECO:0000256" key="5">
    <source>
        <dbReference type="ARBA" id="ARBA00029447"/>
    </source>
</evidence>
<evidence type="ECO:0000259" key="10">
    <source>
        <dbReference type="PROSITE" id="PS50111"/>
    </source>
</evidence>
<dbReference type="CDD" id="cd06225">
    <property type="entry name" value="HAMP"/>
    <property type="match status" value="1"/>
</dbReference>
<dbReference type="CDD" id="cd19411">
    <property type="entry name" value="MCP2201-like_sensor"/>
    <property type="match status" value="1"/>
</dbReference>
<keyword evidence="2" id="KW-1003">Cell membrane</keyword>
<dbReference type="PANTHER" id="PTHR32089">
    <property type="entry name" value="METHYL-ACCEPTING CHEMOTAXIS PROTEIN MCPB"/>
    <property type="match status" value="1"/>
</dbReference>
<dbReference type="STRING" id="1616788.AR543_15815"/>
<evidence type="ECO:0000256" key="8">
    <source>
        <dbReference type="SAM" id="MobiDB-lite"/>
    </source>
</evidence>
<keyword evidence="7" id="KW-0175">Coiled coil</keyword>
<evidence type="ECO:0000313" key="13">
    <source>
        <dbReference type="Proteomes" id="UP000078148"/>
    </source>
</evidence>
<dbReference type="OrthoDB" id="358716at2"/>
<gene>
    <name evidence="12" type="ORF">AR543_15815</name>
</gene>
<dbReference type="SMART" id="SM00283">
    <property type="entry name" value="MA"/>
    <property type="match status" value="1"/>
</dbReference>
<dbReference type="Pfam" id="PF12729">
    <property type="entry name" value="4HB_MCP_1"/>
    <property type="match status" value="1"/>
</dbReference>
<dbReference type="InterPro" id="IPR047347">
    <property type="entry name" value="YvaQ-like_sensor"/>
</dbReference>
<sequence>MRFNIQTKLLTGFIVVVLLLALTGLISTMGINKLGTQLKQINTKSMPSVTLLGTMNGDVSDVERLVLNILFETDPSQLKSLNESYTALLDKIAKERTEYEKLIQTDQEKQMFMQFTSNYDKYIAMLPQLIEAGNANQTQASLDLHKQAYPIWYAANDAISQLIALENQQSALLTNDAVDLSTSTSRNIFILTIVSVILALAIAIFIARLISRPVKSLQQAAEHIASGDLSGEPIDIRNRDEIGLLADSFNKMSQNLRNLIESVASTSEMIAASSEQLTASSEQNTQASRQIAETTQEVAEGTTRQVDLTAKSAQAMQEMSIGVEQIAIRAQTVSTSAAEAASKSADGDAAIRDAVAQMDSIQNSMTSLAHVVQELGERSQTIGNITDVITGISSQTNLLALNAAIEAARAGDAGRGFAVVADEVRKLAEQSAESARQITELVSTIQRETYRAIQAVDVNSQEVRKGIQSVSLAGNAFQDILSAVNQVAGDIEEVSAGAEQMSASTEEIVRFSKEITLITEETASGTMNVSAATEEQLASMEEITTSSASLANTAEQLQSQINEFKV</sequence>
<dbReference type="InterPro" id="IPR003660">
    <property type="entry name" value="HAMP_dom"/>
</dbReference>
<dbReference type="GO" id="GO:0004888">
    <property type="term" value="F:transmembrane signaling receptor activity"/>
    <property type="evidence" value="ECO:0007669"/>
    <property type="project" value="InterPro"/>
</dbReference>
<feature type="transmembrane region" description="Helical" evidence="9">
    <location>
        <begin position="188"/>
        <end position="210"/>
    </location>
</feature>
<dbReference type="EMBL" id="CP013023">
    <property type="protein sequence ID" value="ANF97322.1"/>
    <property type="molecule type" value="Genomic_DNA"/>
</dbReference>
<dbReference type="PROSITE" id="PS50111">
    <property type="entry name" value="CHEMOTAXIS_TRANSDUC_2"/>
    <property type="match status" value="1"/>
</dbReference>
<dbReference type="InterPro" id="IPR004089">
    <property type="entry name" value="MCPsignal_dom"/>
</dbReference>
<evidence type="ECO:0000256" key="7">
    <source>
        <dbReference type="SAM" id="Coils"/>
    </source>
</evidence>
<dbReference type="GO" id="GO:0006935">
    <property type="term" value="P:chemotaxis"/>
    <property type="evidence" value="ECO:0007669"/>
    <property type="project" value="InterPro"/>
</dbReference>
<evidence type="ECO:0000256" key="2">
    <source>
        <dbReference type="ARBA" id="ARBA00022475"/>
    </source>
</evidence>
<dbReference type="GO" id="GO:0007165">
    <property type="term" value="P:signal transduction"/>
    <property type="evidence" value="ECO:0007669"/>
    <property type="project" value="UniProtKB-KW"/>
</dbReference>
<keyword evidence="13" id="KW-1185">Reference proteome</keyword>
<evidence type="ECO:0000256" key="6">
    <source>
        <dbReference type="PROSITE-ProRule" id="PRU00284"/>
    </source>
</evidence>
<dbReference type="PRINTS" id="PR00260">
    <property type="entry name" value="CHEMTRNSDUCR"/>
</dbReference>
<protein>
    <submittedName>
        <fullName evidence="12">Chemotaxis protein</fullName>
    </submittedName>
</protein>
<evidence type="ECO:0000256" key="9">
    <source>
        <dbReference type="SAM" id="Phobius"/>
    </source>
</evidence>
<dbReference type="Proteomes" id="UP000078148">
    <property type="component" value="Chromosome"/>
</dbReference>
<dbReference type="Pfam" id="PF00015">
    <property type="entry name" value="MCPsignal"/>
    <property type="match status" value="1"/>
</dbReference>
<dbReference type="SMART" id="SM00304">
    <property type="entry name" value="HAMP"/>
    <property type="match status" value="1"/>
</dbReference>
<evidence type="ECO:0000313" key="12">
    <source>
        <dbReference type="EMBL" id="ANF97322.1"/>
    </source>
</evidence>
<feature type="coiled-coil region" evidence="7">
    <location>
        <begin position="78"/>
        <end position="109"/>
    </location>
</feature>
<dbReference type="FunFam" id="1.10.287.950:FF:000001">
    <property type="entry name" value="Methyl-accepting chemotaxis sensory transducer"/>
    <property type="match status" value="1"/>
</dbReference>
<reference evidence="12 13" key="2">
    <citation type="journal article" date="2016" name="Int. J. Syst. Evol. Microbiol.">
        <title>Paenibacillus bovis sp. nov., isolated from raw yak (Bos grunniens) milk.</title>
        <authorList>
            <person name="Gao C."/>
            <person name="Han J."/>
            <person name="Liu Z."/>
            <person name="Xu X."/>
            <person name="Hang F."/>
            <person name="Wu Z."/>
        </authorList>
    </citation>
    <scope>NUCLEOTIDE SEQUENCE [LARGE SCALE GENOMIC DNA]</scope>
    <source>
        <strain evidence="12 13">BD3526</strain>
    </source>
</reference>
<comment type="subcellular location">
    <subcellularLocation>
        <location evidence="1">Cell membrane</location>
    </subcellularLocation>
</comment>
<dbReference type="InterPro" id="IPR024478">
    <property type="entry name" value="HlyB_4HB_MCP"/>
</dbReference>